<dbReference type="KEGG" id="aqu:109585448"/>
<sequence length="197" mass="22393">MDTTWAVISWSVPSYIPQDYPIITYEAGYYVISSGNCSTVDSDIDFQMRQLFNSTNSNTFIIITDLKDASCYIFGVRAYTENGYGKWAFIVNRTLKLPQTSPCFPSNSNASNTVIALCVLVGVLCILLTVSVIIYINYFIRKKSSYATNKQTKSDDNIPMQVCEPYEIHKKRLNEENEEVYAECQTSPDDIYEPMPQ</sequence>
<dbReference type="InterPro" id="IPR003961">
    <property type="entry name" value="FN3_dom"/>
</dbReference>
<keyword evidence="1" id="KW-0472">Membrane</keyword>
<evidence type="ECO:0000313" key="3">
    <source>
        <dbReference type="EnsemblMetazoa" id="XP_019857095.1"/>
    </source>
</evidence>
<reference evidence="3" key="2">
    <citation type="submission" date="2024-06" db="UniProtKB">
        <authorList>
            <consortium name="EnsemblMetazoa"/>
        </authorList>
    </citation>
    <scope>IDENTIFICATION</scope>
</reference>
<dbReference type="SUPFAM" id="SSF49265">
    <property type="entry name" value="Fibronectin type III"/>
    <property type="match status" value="1"/>
</dbReference>
<dbReference type="Proteomes" id="UP000007879">
    <property type="component" value="Unassembled WGS sequence"/>
</dbReference>
<dbReference type="PROSITE" id="PS50853">
    <property type="entry name" value="FN3"/>
    <property type="match status" value="1"/>
</dbReference>
<proteinExistence type="predicted"/>
<feature type="transmembrane region" description="Helical" evidence="1">
    <location>
        <begin position="114"/>
        <end position="140"/>
    </location>
</feature>
<feature type="domain" description="Fibronectin type-III" evidence="2">
    <location>
        <begin position="1"/>
        <end position="98"/>
    </location>
</feature>
<protein>
    <recommendedName>
        <fullName evidence="2">Fibronectin type-III domain-containing protein</fullName>
    </recommendedName>
</protein>
<name>A0AAN0JJ86_AMPQE</name>
<dbReference type="CDD" id="cd00063">
    <property type="entry name" value="FN3"/>
    <property type="match status" value="1"/>
</dbReference>
<evidence type="ECO:0000256" key="1">
    <source>
        <dbReference type="SAM" id="Phobius"/>
    </source>
</evidence>
<evidence type="ECO:0000313" key="4">
    <source>
        <dbReference type="Proteomes" id="UP000007879"/>
    </source>
</evidence>
<accession>A0AAN0JJ86</accession>
<organism evidence="3 4">
    <name type="scientific">Amphimedon queenslandica</name>
    <name type="common">Sponge</name>
    <dbReference type="NCBI Taxonomy" id="400682"/>
    <lineage>
        <taxon>Eukaryota</taxon>
        <taxon>Metazoa</taxon>
        <taxon>Porifera</taxon>
        <taxon>Demospongiae</taxon>
        <taxon>Heteroscleromorpha</taxon>
        <taxon>Haplosclerida</taxon>
        <taxon>Niphatidae</taxon>
        <taxon>Amphimedon</taxon>
    </lineage>
</organism>
<dbReference type="Gene3D" id="2.60.40.10">
    <property type="entry name" value="Immunoglobulins"/>
    <property type="match status" value="1"/>
</dbReference>
<dbReference type="InterPro" id="IPR036116">
    <property type="entry name" value="FN3_sf"/>
</dbReference>
<reference evidence="4" key="1">
    <citation type="journal article" date="2010" name="Nature">
        <title>The Amphimedon queenslandica genome and the evolution of animal complexity.</title>
        <authorList>
            <person name="Srivastava M."/>
            <person name="Simakov O."/>
            <person name="Chapman J."/>
            <person name="Fahey B."/>
            <person name="Gauthier M.E."/>
            <person name="Mitros T."/>
            <person name="Richards G.S."/>
            <person name="Conaco C."/>
            <person name="Dacre M."/>
            <person name="Hellsten U."/>
            <person name="Larroux C."/>
            <person name="Putnam N.H."/>
            <person name="Stanke M."/>
            <person name="Adamska M."/>
            <person name="Darling A."/>
            <person name="Degnan S.M."/>
            <person name="Oakley T.H."/>
            <person name="Plachetzki D.C."/>
            <person name="Zhai Y."/>
            <person name="Adamski M."/>
            <person name="Calcino A."/>
            <person name="Cummins S.F."/>
            <person name="Goodstein D.M."/>
            <person name="Harris C."/>
            <person name="Jackson D.J."/>
            <person name="Leys S.P."/>
            <person name="Shu S."/>
            <person name="Woodcroft B.J."/>
            <person name="Vervoort M."/>
            <person name="Kosik K.S."/>
            <person name="Manning G."/>
            <person name="Degnan B.M."/>
            <person name="Rokhsar D.S."/>
        </authorList>
    </citation>
    <scope>NUCLEOTIDE SEQUENCE [LARGE SCALE GENOMIC DNA]</scope>
</reference>
<keyword evidence="1" id="KW-0812">Transmembrane</keyword>
<keyword evidence="1" id="KW-1133">Transmembrane helix</keyword>
<dbReference type="AlphaFoldDB" id="A0AAN0JJ86"/>
<dbReference type="RefSeq" id="XP_019857095.1">
    <property type="nucleotide sequence ID" value="XM_020001536.1"/>
</dbReference>
<dbReference type="GeneID" id="109585448"/>
<keyword evidence="4" id="KW-1185">Reference proteome</keyword>
<dbReference type="EnsemblMetazoa" id="XM_020001536.1">
    <property type="protein sequence ID" value="XP_019857095.1"/>
    <property type="gene ID" value="LOC109585448"/>
</dbReference>
<evidence type="ECO:0000259" key="2">
    <source>
        <dbReference type="PROSITE" id="PS50853"/>
    </source>
</evidence>
<dbReference type="InterPro" id="IPR013783">
    <property type="entry name" value="Ig-like_fold"/>
</dbReference>